<accession>A0ACD0WD23</accession>
<sequence length="154" mass="17611">MGSHKRLLQSCQPPTEPPKLKTKISLFALCWSHPTASFLHNRITKSPRQWYSKAAAELGEILSPQKISSQKRPLGKKTYEVINLQENRNKQSPGGAVRRCQHYIRPTTTEKMKERINQNQFGEETRPVPNVPMSQRPSLPIVLSHFPRLCSNSK</sequence>
<gene>
    <name evidence="1" type="ORF">EJF14_10507</name>
</gene>
<reference evidence="2" key="1">
    <citation type="journal article" date="2019" name="MBio">
        <title>Comparative genomics for the elucidation of multidrug resistance (MDR) in Candida lusitaniae.</title>
        <authorList>
            <person name="Kannan A."/>
            <person name="Asner S.A."/>
            <person name="Trachsel E."/>
            <person name="Kelly S."/>
            <person name="Parker J."/>
            <person name="Sanglard D."/>
        </authorList>
    </citation>
    <scope>NUCLEOTIDE SEQUENCE [LARGE SCALE GENOMIC DNA]</scope>
    <source>
        <strain evidence="2">P1</strain>
    </source>
</reference>
<proteinExistence type="predicted"/>
<protein>
    <submittedName>
        <fullName evidence="1">Uncharacterized protein</fullName>
    </submittedName>
</protein>
<dbReference type="Proteomes" id="UP000326582">
    <property type="component" value="Chromosome 1"/>
</dbReference>
<organism evidence="1 2">
    <name type="scientific">Clavispora lusitaniae</name>
    <name type="common">Candida lusitaniae</name>
    <dbReference type="NCBI Taxonomy" id="36911"/>
    <lineage>
        <taxon>Eukaryota</taxon>
        <taxon>Fungi</taxon>
        <taxon>Dikarya</taxon>
        <taxon>Ascomycota</taxon>
        <taxon>Saccharomycotina</taxon>
        <taxon>Pichiomycetes</taxon>
        <taxon>Metschnikowiaceae</taxon>
        <taxon>Clavispora</taxon>
    </lineage>
</organism>
<evidence type="ECO:0000313" key="2">
    <source>
        <dbReference type="Proteomes" id="UP000326582"/>
    </source>
</evidence>
<evidence type="ECO:0000313" key="1">
    <source>
        <dbReference type="EMBL" id="QFZ25412.1"/>
    </source>
</evidence>
<dbReference type="EMBL" id="CP038484">
    <property type="protein sequence ID" value="QFZ25412.1"/>
    <property type="molecule type" value="Genomic_DNA"/>
</dbReference>
<name>A0ACD0WD23_CLALS</name>
<keyword evidence="2" id="KW-1185">Reference proteome</keyword>